<feature type="compositionally biased region" description="Acidic residues" evidence="1">
    <location>
        <begin position="927"/>
        <end position="945"/>
    </location>
</feature>
<sequence length="951" mass="108476">MAGPSQSEIIKHYPIGNDLDSFRTLFESKRDAFVRFQKFLSRRLITALLALQAADQLPSYSTGKDLYNDLTQLLTWINSEGFDISRIQGLMDAVVGGNPDAGDEQIWNEVYRAVEPRTPHKQRPCSNVTAESSTYHAKVLAELYQSWNSPYFGDSVRALDEMLQKHEQTMKNTNREEVYGKTLIFVQSSGMGKSRLADKFGETHLMINFVLREPNTTGYPPSDPEIFEIMHTKLSEKHKKMINSSPNKTENPFPSEIGAMIWYHSLAVGLLQASFEKLHEWVKGEKKMLLEQLAAKRHKLMAPYPPNQSDKGSWDKRTTHRVKFCKSVVDRANDIAIDLIEKPKWRHAFRDAEDSQVRINLKKDNLLDDLKKIAGELKSELDRFPSRVDNPLLVIVFDEAATLLKEPGRPDLPKPGPYYALNRVISFLTTLPIWFFFLSTESHVRQLLPPDNETRTGSYVHVPSARLGVRSKELLRRFPPFLAFQLDIEDRNNMANGHMEKELARSFTEFTKPEHLAMFGRPLWHGYQTSHLVHDLARLKLVGGKTGERYNGNNVDHVFAALSFRVSLDVCLQNPRTIELTNIAVNFYMRVVISMDTETGAMYTETPSEPVLAKAAMSHLCENNWPTSISTLTKELLNKGLIEKGLKGELYARLMLILARDTVWVKAGYPESTPSFTVSEFLNALYAEDHQERLGLIPNELRDARMNLNHFTAAGENLKQEHFPRLWHELLRRNAGIQLAHNQPTYDIMIPVYFGSETGPFNPSDCGVILIQVKNKKKATTPGDMFGESFQEQESGKDHPVRSIRESSRNNQRGKHFIFNKTTHPILVLIFDLGVEIEPNSKASRVQLYKSMKNCPTIWVIHSHGHDEAVFGCLTAVGCTRTISQEFFGALKPPEKSLHYKLCKKNMLFSKLAWTHRYQIKKKSEEEKDGDESDEENGGEEDDEDVPMKDV</sequence>
<reference evidence="2 3" key="1">
    <citation type="submission" date="2015-02" db="EMBL/GenBank/DDBJ databases">
        <title>Draft Genome Sequences of Two Closely-Related Aflatoxigenic Aspergillus Species Obtained from the Cote d'Ivoire.</title>
        <authorList>
            <person name="Moore G.G."/>
            <person name="Beltz S.B."/>
            <person name="Mack B.M."/>
        </authorList>
    </citation>
    <scope>NUCLEOTIDE SEQUENCE [LARGE SCALE GENOMIC DNA]</scope>
    <source>
        <strain evidence="2 3">SRRC1432</strain>
    </source>
</reference>
<name>A0A0F8VF60_9EURO</name>
<organism evidence="2 3">
    <name type="scientific">Aspergillus ochraceoroseus</name>
    <dbReference type="NCBI Taxonomy" id="138278"/>
    <lineage>
        <taxon>Eukaryota</taxon>
        <taxon>Fungi</taxon>
        <taxon>Dikarya</taxon>
        <taxon>Ascomycota</taxon>
        <taxon>Pezizomycotina</taxon>
        <taxon>Eurotiomycetes</taxon>
        <taxon>Eurotiomycetidae</taxon>
        <taxon>Eurotiales</taxon>
        <taxon>Aspergillaceae</taxon>
        <taxon>Aspergillus</taxon>
        <taxon>Aspergillus subgen. Nidulantes</taxon>
    </lineage>
</organism>
<dbReference type="AlphaFoldDB" id="A0A0F8VF60"/>
<evidence type="ECO:0000313" key="3">
    <source>
        <dbReference type="Proteomes" id="UP000034947"/>
    </source>
</evidence>
<dbReference type="PANTHER" id="PTHR33266:SF1">
    <property type="entry name" value="F-BOX DOMAIN-CONTAINING PROTEIN"/>
    <property type="match status" value="1"/>
</dbReference>
<comment type="caution">
    <text evidence="2">The sequence shown here is derived from an EMBL/GenBank/DDBJ whole genome shotgun (WGS) entry which is preliminary data.</text>
</comment>
<protein>
    <submittedName>
        <fullName evidence="2">Uncharacterized protein</fullName>
    </submittedName>
</protein>
<accession>A0A0F8VF60</accession>
<dbReference type="EMBL" id="JYKN01001123">
    <property type="protein sequence ID" value="KKK21711.1"/>
    <property type="molecule type" value="Genomic_DNA"/>
</dbReference>
<dbReference type="Proteomes" id="UP000034947">
    <property type="component" value="Unassembled WGS sequence"/>
</dbReference>
<feature type="region of interest" description="Disordered" evidence="1">
    <location>
        <begin position="923"/>
        <end position="951"/>
    </location>
</feature>
<feature type="region of interest" description="Disordered" evidence="1">
    <location>
        <begin position="779"/>
        <end position="809"/>
    </location>
</feature>
<proteinExistence type="predicted"/>
<evidence type="ECO:0000256" key="1">
    <source>
        <dbReference type="SAM" id="MobiDB-lite"/>
    </source>
</evidence>
<keyword evidence="3" id="KW-1185">Reference proteome</keyword>
<gene>
    <name evidence="2" type="ORF">AOCH_007576</name>
</gene>
<dbReference type="PANTHER" id="PTHR33266">
    <property type="entry name" value="CHROMOSOME 15, WHOLE GENOME SHOTGUN SEQUENCE"/>
    <property type="match status" value="1"/>
</dbReference>
<evidence type="ECO:0000313" key="2">
    <source>
        <dbReference type="EMBL" id="KKK21711.1"/>
    </source>
</evidence>
<feature type="compositionally biased region" description="Basic and acidic residues" evidence="1">
    <location>
        <begin position="794"/>
        <end position="808"/>
    </location>
</feature>